<dbReference type="Proteomes" id="UP000824120">
    <property type="component" value="Chromosome 5"/>
</dbReference>
<name>A0A9J5Z406_SOLCO</name>
<accession>A0A9J5Z406</accession>
<organism evidence="1 2">
    <name type="scientific">Solanum commersonii</name>
    <name type="common">Commerson's wild potato</name>
    <name type="synonym">Commerson's nightshade</name>
    <dbReference type="NCBI Taxonomy" id="4109"/>
    <lineage>
        <taxon>Eukaryota</taxon>
        <taxon>Viridiplantae</taxon>
        <taxon>Streptophyta</taxon>
        <taxon>Embryophyta</taxon>
        <taxon>Tracheophyta</taxon>
        <taxon>Spermatophyta</taxon>
        <taxon>Magnoliopsida</taxon>
        <taxon>eudicotyledons</taxon>
        <taxon>Gunneridae</taxon>
        <taxon>Pentapetalae</taxon>
        <taxon>asterids</taxon>
        <taxon>lamiids</taxon>
        <taxon>Solanales</taxon>
        <taxon>Solanaceae</taxon>
        <taxon>Solanoideae</taxon>
        <taxon>Solaneae</taxon>
        <taxon>Solanum</taxon>
    </lineage>
</organism>
<evidence type="ECO:0000313" key="2">
    <source>
        <dbReference type="Proteomes" id="UP000824120"/>
    </source>
</evidence>
<reference evidence="1 2" key="1">
    <citation type="submission" date="2020-09" db="EMBL/GenBank/DDBJ databases">
        <title>De no assembly of potato wild relative species, Solanum commersonii.</title>
        <authorList>
            <person name="Cho K."/>
        </authorList>
    </citation>
    <scope>NUCLEOTIDE SEQUENCE [LARGE SCALE GENOMIC DNA]</scope>
    <source>
        <strain evidence="1">LZ3.2</strain>
        <tissue evidence="1">Leaf</tissue>
    </source>
</reference>
<protein>
    <submittedName>
        <fullName evidence="1">Uncharacterized protein</fullName>
    </submittedName>
</protein>
<proteinExistence type="predicted"/>
<comment type="caution">
    <text evidence="1">The sequence shown here is derived from an EMBL/GenBank/DDBJ whole genome shotgun (WGS) entry which is preliminary data.</text>
</comment>
<gene>
    <name evidence="1" type="ORF">H5410_027664</name>
</gene>
<evidence type="ECO:0000313" key="1">
    <source>
        <dbReference type="EMBL" id="KAG5606172.1"/>
    </source>
</evidence>
<dbReference type="AlphaFoldDB" id="A0A9J5Z406"/>
<sequence length="113" mass="12779">MNLNSNDYGSDVHGELRVVREDLREYNKTEKLRLLLRRNRMDFLVKMDIFASEFEGVQVCDDGGGGGGGGGQLRDRKKSSTVVYHPDCEKVIWQDLISAAKEVFPACEHRMCA</sequence>
<dbReference type="EMBL" id="JACXVP010000005">
    <property type="protein sequence ID" value="KAG5606172.1"/>
    <property type="molecule type" value="Genomic_DNA"/>
</dbReference>
<keyword evidence="2" id="KW-1185">Reference proteome</keyword>